<dbReference type="OrthoDB" id="5402929at2759"/>
<dbReference type="InterPro" id="IPR009072">
    <property type="entry name" value="Histone-fold"/>
</dbReference>
<sequence length="386" mass="44633">MTHQSSFYFHLLRISIAQILRAHGFTKCSDRALDVVTDLYLRHLESLVRTVQKNSELRNTEEPNIQDISDAFISMKVITPAKRLDAFDIDKLTSKGLEEFEDWFQSDMNSRYREIARPNIELIQERSRAKKLKDTNTKMNSLTAALGQQQQQQQQQQQHHQMAPPTPHQQPYHTPMQRKQSQINLLHMSSHPTTLQPQSPGMKSTTMTGLTNDHADEEEIDLTVDNDWIKFVIRQQLNEKPELKFKGTILVDYLPDDKRPKKRRKPNHDFLIVGPTPEKLIDHLPYIRSDDEDDSDDEYDEVVSVDEDGNELLNLRRGSRTSFKSHDVTSTKDGGEEVQQDDLDAEGLDHDLLLDDYDYYEHDGLYQGDVDLYGNQGNSNNLNLFG</sequence>
<evidence type="ECO:0000256" key="4">
    <source>
        <dbReference type="ARBA" id="ARBA00023242"/>
    </source>
</evidence>
<dbReference type="GO" id="GO:0046982">
    <property type="term" value="F:protein heterodimerization activity"/>
    <property type="evidence" value="ECO:0007669"/>
    <property type="project" value="InterPro"/>
</dbReference>
<dbReference type="GO" id="GO:0005634">
    <property type="term" value="C:nucleus"/>
    <property type="evidence" value="ECO:0007669"/>
    <property type="project" value="UniProtKB-SubCell"/>
</dbReference>
<keyword evidence="4" id="KW-0539">Nucleus</keyword>
<evidence type="ECO:0000256" key="5">
    <source>
        <dbReference type="SAM" id="MobiDB-lite"/>
    </source>
</evidence>
<dbReference type="CDD" id="cd00076">
    <property type="entry name" value="HFD_SF"/>
    <property type="match status" value="1"/>
</dbReference>
<dbReference type="EMBL" id="KV453850">
    <property type="protein sequence ID" value="ODV86205.1"/>
    <property type="molecule type" value="Genomic_DNA"/>
</dbReference>
<keyword evidence="3" id="KW-0804">Transcription</keyword>
<reference evidence="8" key="1">
    <citation type="submission" date="2016-04" db="EMBL/GenBank/DDBJ databases">
        <title>Comparative genomics of biotechnologically important yeasts.</title>
        <authorList>
            <consortium name="DOE Joint Genome Institute"/>
            <person name="Riley R."/>
            <person name="Haridas S."/>
            <person name="Wolfe K.H."/>
            <person name="Lopes M.R."/>
            <person name="Hittinger C.T."/>
            <person name="Goker M."/>
            <person name="Salamov A."/>
            <person name="Wisecaver J."/>
            <person name="Long T.M."/>
            <person name="Aerts A.L."/>
            <person name="Barry K."/>
            <person name="Choi C."/>
            <person name="Clum A."/>
            <person name="Coughlan A.Y."/>
            <person name="Deshpande S."/>
            <person name="Douglass A.P."/>
            <person name="Hanson S.J."/>
            <person name="Klenk H.-P."/>
            <person name="Labutti K."/>
            <person name="Lapidus A."/>
            <person name="Lindquist E."/>
            <person name="Lipzen A."/>
            <person name="Meier-Kolthoff J.P."/>
            <person name="Ohm R.A."/>
            <person name="Otillar R.P."/>
            <person name="Pangilinan J."/>
            <person name="Peng Y."/>
            <person name="Rokas A."/>
            <person name="Rosa C.A."/>
            <person name="Scheuner C."/>
            <person name="Sibirny A.A."/>
            <person name="Slot J.C."/>
            <person name="Stielow J.B."/>
            <person name="Sun H."/>
            <person name="Kurtzman C.P."/>
            <person name="Blackwell M."/>
            <person name="Grigoriev I.V."/>
            <person name="Jeffries T.W."/>
        </authorList>
    </citation>
    <scope>NUCLEOTIDE SEQUENCE [LARGE SCALE GENOMIC DNA]</scope>
    <source>
        <strain evidence="8">NRRL YB-2248</strain>
    </source>
</reference>
<keyword evidence="2" id="KW-0805">Transcription regulation</keyword>
<accession>A0A1E4T378</accession>
<evidence type="ECO:0000256" key="3">
    <source>
        <dbReference type="ARBA" id="ARBA00023163"/>
    </source>
</evidence>
<keyword evidence="8" id="KW-1185">Reference proteome</keyword>
<dbReference type="STRING" id="983967.A0A1E4T378"/>
<dbReference type="InterPro" id="IPR006565">
    <property type="entry name" value="BTP"/>
</dbReference>
<name>A0A1E4T378_9ASCO</name>
<feature type="region of interest" description="Disordered" evidence="5">
    <location>
        <begin position="145"/>
        <end position="180"/>
    </location>
</feature>
<dbReference type="Proteomes" id="UP000094801">
    <property type="component" value="Unassembled WGS sequence"/>
</dbReference>
<evidence type="ECO:0000256" key="2">
    <source>
        <dbReference type="ARBA" id="ARBA00023015"/>
    </source>
</evidence>
<dbReference type="Gene3D" id="1.10.20.10">
    <property type="entry name" value="Histone, subunit A"/>
    <property type="match status" value="1"/>
</dbReference>
<evidence type="ECO:0000256" key="1">
    <source>
        <dbReference type="ARBA" id="ARBA00004123"/>
    </source>
</evidence>
<proteinExistence type="predicted"/>
<dbReference type="SMART" id="SM00576">
    <property type="entry name" value="BTP"/>
    <property type="match status" value="1"/>
</dbReference>
<comment type="subcellular location">
    <subcellularLocation>
        <location evidence="1">Nucleus</location>
    </subcellularLocation>
</comment>
<evidence type="ECO:0000313" key="8">
    <source>
        <dbReference type="Proteomes" id="UP000094801"/>
    </source>
</evidence>
<dbReference type="Pfam" id="PF07524">
    <property type="entry name" value="Bromo_TP"/>
    <property type="match status" value="1"/>
</dbReference>
<organism evidence="7 8">
    <name type="scientific">[Candida] arabinofermentans NRRL YB-2248</name>
    <dbReference type="NCBI Taxonomy" id="983967"/>
    <lineage>
        <taxon>Eukaryota</taxon>
        <taxon>Fungi</taxon>
        <taxon>Dikarya</taxon>
        <taxon>Ascomycota</taxon>
        <taxon>Saccharomycotina</taxon>
        <taxon>Pichiomycetes</taxon>
        <taxon>Pichiales</taxon>
        <taxon>Pichiaceae</taxon>
        <taxon>Ogataea</taxon>
        <taxon>Ogataea/Candida clade</taxon>
    </lineage>
</organism>
<feature type="domain" description="Bromodomain associated" evidence="6">
    <location>
        <begin position="5"/>
        <end position="81"/>
    </location>
</feature>
<gene>
    <name evidence="7" type="ORF">CANARDRAFT_22113</name>
</gene>
<evidence type="ECO:0000313" key="7">
    <source>
        <dbReference type="EMBL" id="ODV86205.1"/>
    </source>
</evidence>
<evidence type="ECO:0000259" key="6">
    <source>
        <dbReference type="SMART" id="SM00576"/>
    </source>
</evidence>
<dbReference type="AlphaFoldDB" id="A0A1E4T378"/>
<protein>
    <recommendedName>
        <fullName evidence="6">Bromodomain associated domain-containing protein</fullName>
    </recommendedName>
</protein>
<feature type="compositionally biased region" description="Low complexity" evidence="5">
    <location>
        <begin position="148"/>
        <end position="175"/>
    </location>
</feature>